<organism evidence="2">
    <name type="scientific">Alexandrium catenella</name>
    <name type="common">Red tide dinoflagellate</name>
    <name type="synonym">Gonyaulax catenella</name>
    <dbReference type="NCBI Taxonomy" id="2925"/>
    <lineage>
        <taxon>Eukaryota</taxon>
        <taxon>Sar</taxon>
        <taxon>Alveolata</taxon>
        <taxon>Dinophyceae</taxon>
        <taxon>Gonyaulacales</taxon>
        <taxon>Pyrocystaceae</taxon>
        <taxon>Alexandrium</taxon>
    </lineage>
</organism>
<feature type="domain" description="DNA replication complex GINS protein PSF3 N-terminal" evidence="1">
    <location>
        <begin position="7"/>
        <end position="61"/>
    </location>
</feature>
<evidence type="ECO:0000313" key="2">
    <source>
        <dbReference type="EMBL" id="CAD9120370.1"/>
    </source>
</evidence>
<dbReference type="InterPro" id="IPR036224">
    <property type="entry name" value="GINS_bundle-like_dom_sf"/>
</dbReference>
<dbReference type="Pfam" id="PF22466">
    <property type="entry name" value="PSF3_N"/>
    <property type="match status" value="1"/>
</dbReference>
<dbReference type="CDD" id="cd21693">
    <property type="entry name" value="GINS_B_Psf3"/>
    <property type="match status" value="1"/>
</dbReference>
<dbReference type="PANTHER" id="PTHR22768">
    <property type="entry name" value="DNA REPLICATION COMPLEX GINS PROTEIN PSF3"/>
    <property type="match status" value="1"/>
</dbReference>
<proteinExistence type="predicted"/>
<dbReference type="PANTHER" id="PTHR22768:SF0">
    <property type="entry name" value="DNA REPLICATION COMPLEX GINS PROTEIN PSF3"/>
    <property type="match status" value="1"/>
</dbReference>
<dbReference type="Gene3D" id="1.20.58.2050">
    <property type="match status" value="1"/>
</dbReference>
<evidence type="ECO:0000259" key="1">
    <source>
        <dbReference type="Pfam" id="PF22466"/>
    </source>
</evidence>
<dbReference type="InterPro" id="IPR010492">
    <property type="entry name" value="GINS_Psf3"/>
</dbReference>
<accession>A0A7S1M342</accession>
<reference evidence="2" key="1">
    <citation type="submission" date="2021-01" db="EMBL/GenBank/DDBJ databases">
        <authorList>
            <person name="Corre E."/>
            <person name="Pelletier E."/>
            <person name="Niang G."/>
            <person name="Scheremetjew M."/>
            <person name="Finn R."/>
            <person name="Kale V."/>
            <person name="Holt S."/>
            <person name="Cochrane G."/>
            <person name="Meng A."/>
            <person name="Brown T."/>
            <person name="Cohen L."/>
        </authorList>
    </citation>
    <scope>NUCLEOTIDE SEQUENCE</scope>
    <source>
        <strain evidence="2">OF101</strain>
    </source>
</reference>
<dbReference type="SUPFAM" id="SSF158573">
    <property type="entry name" value="GINS helical bundle-like"/>
    <property type="match status" value="1"/>
</dbReference>
<dbReference type="SUPFAM" id="SSF160059">
    <property type="entry name" value="PriA/YqbF domain"/>
    <property type="match status" value="1"/>
</dbReference>
<sequence>MPFADFWDVDEILAEQEEVTIRPVHDVVGGGLLYSTTMGLRPDLAEGAKVQVPFWLAQGFARRNTADIELPTMYGQAAQEDLQRDPTVCRLGMRSRYYFEVGVRLASLMRDQTLCDDLMNGLLARWQETVAQLGSFGVARAQNSPLHPGSSIFPSTLTALEEQMYYGGQEAETHFKSWIDRFATYKMKASQIAEAPPTKKMKKTR</sequence>
<name>A0A7S1M342_ALECA</name>
<dbReference type="GO" id="GO:1902975">
    <property type="term" value="P:mitotic DNA replication initiation"/>
    <property type="evidence" value="ECO:0007669"/>
    <property type="project" value="TreeGrafter"/>
</dbReference>
<dbReference type="InterPro" id="IPR055221">
    <property type="entry name" value="PSF3_N"/>
</dbReference>
<dbReference type="EMBL" id="HBGE01028211">
    <property type="protein sequence ID" value="CAD9120370.1"/>
    <property type="molecule type" value="Transcribed_RNA"/>
</dbReference>
<gene>
    <name evidence="2" type="ORF">ACAT0790_LOCUS16953</name>
</gene>
<dbReference type="InterPro" id="IPR038437">
    <property type="entry name" value="GINS_Psf3_sf"/>
</dbReference>
<dbReference type="GO" id="GO:0000811">
    <property type="term" value="C:GINS complex"/>
    <property type="evidence" value="ECO:0007669"/>
    <property type="project" value="TreeGrafter"/>
</dbReference>
<protein>
    <recommendedName>
        <fullName evidence="1">DNA replication complex GINS protein PSF3 N-terminal domain-containing protein</fullName>
    </recommendedName>
</protein>
<dbReference type="CDD" id="cd11713">
    <property type="entry name" value="GINS_A_psf3"/>
    <property type="match status" value="1"/>
</dbReference>
<dbReference type="AlphaFoldDB" id="A0A7S1M342"/>